<evidence type="ECO:0000313" key="2">
    <source>
        <dbReference type="Proteomes" id="UP000321168"/>
    </source>
</evidence>
<keyword evidence="2" id="KW-1185">Reference proteome</keyword>
<evidence type="ECO:0000313" key="1">
    <source>
        <dbReference type="EMBL" id="TXC75248.1"/>
    </source>
</evidence>
<proteinExistence type="predicted"/>
<dbReference type="Proteomes" id="UP000321168">
    <property type="component" value="Unassembled WGS sequence"/>
</dbReference>
<feature type="non-terminal residue" evidence="1">
    <location>
        <position position="87"/>
    </location>
</feature>
<dbReference type="EMBL" id="VORB01000016">
    <property type="protein sequence ID" value="TXC75248.1"/>
    <property type="molecule type" value="Genomic_DNA"/>
</dbReference>
<organism evidence="1 2">
    <name type="scientific">Luteibaculum oceani</name>
    <dbReference type="NCBI Taxonomy" id="1294296"/>
    <lineage>
        <taxon>Bacteria</taxon>
        <taxon>Pseudomonadati</taxon>
        <taxon>Bacteroidota</taxon>
        <taxon>Flavobacteriia</taxon>
        <taxon>Flavobacteriales</taxon>
        <taxon>Luteibaculaceae</taxon>
        <taxon>Luteibaculum</taxon>
    </lineage>
</organism>
<dbReference type="AlphaFoldDB" id="A0A5C6UWA0"/>
<protein>
    <submittedName>
        <fullName evidence="1">Transposase family protein</fullName>
    </submittedName>
</protein>
<comment type="caution">
    <text evidence="1">The sequence shown here is derived from an EMBL/GenBank/DDBJ whole genome shotgun (WGS) entry which is preliminary data.</text>
</comment>
<reference evidence="1 2" key="1">
    <citation type="submission" date="2019-08" db="EMBL/GenBank/DDBJ databases">
        <title>Genome of Luteibaculum oceani JCM 18817.</title>
        <authorList>
            <person name="Bowman J.P."/>
        </authorList>
    </citation>
    <scope>NUCLEOTIDE SEQUENCE [LARGE SCALE GENOMIC DNA]</scope>
    <source>
        <strain evidence="1 2">JCM 18817</strain>
    </source>
</reference>
<name>A0A5C6UWA0_9FLAO</name>
<dbReference type="OrthoDB" id="1119824at2"/>
<accession>A0A5C6UWA0</accession>
<gene>
    <name evidence="1" type="ORF">FRX97_12055</name>
</gene>
<sequence length="87" mass="10418">MSDLSLLKLLLPEYLVDYFDVLKHESHGEQLQLYFEEKNKAPMEYAKNKLSSKGFHQEITIQDFPIRGQHAFLHIKRRRWMNHDSGM</sequence>